<feature type="compositionally biased region" description="Polar residues" evidence="1">
    <location>
        <begin position="110"/>
        <end position="131"/>
    </location>
</feature>
<keyword evidence="3" id="KW-1185">Reference proteome</keyword>
<sequence length="417" mass="47127">MYIEYASTYGFIITQMDFPFLHLSSPKRRCSKTTVQAKRRSQNSWKHLDVRASSRILKKTTQKLKCSTAPDLKNSSKVKKSDISSKHSTCPKTTQVAKGKENRNISLKCTSSKIGNTPTNDSDVTQQNKGTNRCDKINKIKSNPNINKAATTSLNSPEFNALSLPVVLPAAKHKYVESWLHANDFNDSASDIEPKERKPPPSASKSDSQNYTSLDSQDEKDNSDLASTKQILDELYGREWHGLDVFSNKSKTDKIKRTRSRLLGEHCKTDQQLECWLDVISLHSELGMHSALCQAYYTQHGFMPWPCMAQSHESIQLLGVMELYTRHGHNYFPYMTVVALTAPHWFSPVLWSCLVTIGHAILKDVKDKNIPKPFTPALATPDFINDNSLDTSLTLYLNNQSKAVKAETERALRYREP</sequence>
<evidence type="ECO:0000313" key="2">
    <source>
        <dbReference type="EMBL" id="CAG2061129.1"/>
    </source>
</evidence>
<protein>
    <submittedName>
        <fullName evidence="2">Uncharacterized protein</fullName>
    </submittedName>
</protein>
<reference evidence="2" key="1">
    <citation type="submission" date="2021-03" db="EMBL/GenBank/DDBJ databases">
        <authorList>
            <person name="Tran Van P."/>
        </authorList>
    </citation>
    <scope>NUCLEOTIDE SEQUENCE</scope>
</reference>
<evidence type="ECO:0000256" key="1">
    <source>
        <dbReference type="SAM" id="MobiDB-lite"/>
    </source>
</evidence>
<feature type="region of interest" description="Disordered" evidence="1">
    <location>
        <begin position="71"/>
        <end position="90"/>
    </location>
</feature>
<feature type="region of interest" description="Disordered" evidence="1">
    <location>
        <begin position="110"/>
        <end position="139"/>
    </location>
</feature>
<accession>A0ABN7P3Y1</accession>
<gene>
    <name evidence="2" type="ORF">TPAB3V08_LOCUS8084</name>
</gene>
<dbReference type="Proteomes" id="UP001153148">
    <property type="component" value="Unassembled WGS sequence"/>
</dbReference>
<evidence type="ECO:0000313" key="3">
    <source>
        <dbReference type="Proteomes" id="UP001153148"/>
    </source>
</evidence>
<proteinExistence type="predicted"/>
<name>A0ABN7P3Y1_TIMPD</name>
<organism evidence="2 3">
    <name type="scientific">Timema podura</name>
    <name type="common">Walking stick</name>
    <dbReference type="NCBI Taxonomy" id="61482"/>
    <lineage>
        <taxon>Eukaryota</taxon>
        <taxon>Metazoa</taxon>
        <taxon>Ecdysozoa</taxon>
        <taxon>Arthropoda</taxon>
        <taxon>Hexapoda</taxon>
        <taxon>Insecta</taxon>
        <taxon>Pterygota</taxon>
        <taxon>Neoptera</taxon>
        <taxon>Polyneoptera</taxon>
        <taxon>Phasmatodea</taxon>
        <taxon>Timematodea</taxon>
        <taxon>Timematoidea</taxon>
        <taxon>Timematidae</taxon>
        <taxon>Timema</taxon>
    </lineage>
</organism>
<feature type="region of interest" description="Disordered" evidence="1">
    <location>
        <begin position="186"/>
        <end position="224"/>
    </location>
</feature>
<feature type="compositionally biased region" description="Polar residues" evidence="1">
    <location>
        <begin position="203"/>
        <end position="215"/>
    </location>
</feature>
<dbReference type="EMBL" id="CAJPIN010014681">
    <property type="protein sequence ID" value="CAG2061129.1"/>
    <property type="molecule type" value="Genomic_DNA"/>
</dbReference>
<comment type="caution">
    <text evidence="2">The sequence shown here is derived from an EMBL/GenBank/DDBJ whole genome shotgun (WGS) entry which is preliminary data.</text>
</comment>